<evidence type="ECO:0000256" key="1">
    <source>
        <dbReference type="SAM" id="MobiDB-lite"/>
    </source>
</evidence>
<accession>A0ABP0ZC87</accession>
<dbReference type="Proteomes" id="UP001642487">
    <property type="component" value="Chromosome 9"/>
</dbReference>
<protein>
    <submittedName>
        <fullName evidence="2">Uncharacterized protein</fullName>
    </submittedName>
</protein>
<name>A0ABP0ZC87_9ROSI</name>
<feature type="region of interest" description="Disordered" evidence="1">
    <location>
        <begin position="51"/>
        <end position="88"/>
    </location>
</feature>
<reference evidence="2 3" key="1">
    <citation type="submission" date="2024-03" db="EMBL/GenBank/DDBJ databases">
        <authorList>
            <person name="Gkanogiannis A."/>
            <person name="Becerra Lopez-Lavalle L."/>
        </authorList>
    </citation>
    <scope>NUCLEOTIDE SEQUENCE [LARGE SCALE GENOMIC DNA]</scope>
</reference>
<dbReference type="EMBL" id="OZ021743">
    <property type="protein sequence ID" value="CAK9329693.1"/>
    <property type="molecule type" value="Genomic_DNA"/>
</dbReference>
<feature type="compositionally biased region" description="Polar residues" evidence="1">
    <location>
        <begin position="67"/>
        <end position="77"/>
    </location>
</feature>
<keyword evidence="3" id="KW-1185">Reference proteome</keyword>
<evidence type="ECO:0000313" key="2">
    <source>
        <dbReference type="EMBL" id="CAK9329693.1"/>
    </source>
</evidence>
<sequence length="115" mass="12710">MSFSILVREGENLETPAVNRLFSLSLPPLAHSRPRKGKKKTLSLYASILRSRSPPSNCRHRQLESAAASSPLTFTPTGSPPPLSRRCSSSSRRQIRCCAVRVARDFEFIVKGGSR</sequence>
<gene>
    <name evidence="2" type="ORF">CITCOLO1_LOCUS22170</name>
</gene>
<evidence type="ECO:0000313" key="3">
    <source>
        <dbReference type="Proteomes" id="UP001642487"/>
    </source>
</evidence>
<proteinExistence type="predicted"/>
<organism evidence="2 3">
    <name type="scientific">Citrullus colocynthis</name>
    <name type="common">colocynth</name>
    <dbReference type="NCBI Taxonomy" id="252529"/>
    <lineage>
        <taxon>Eukaryota</taxon>
        <taxon>Viridiplantae</taxon>
        <taxon>Streptophyta</taxon>
        <taxon>Embryophyta</taxon>
        <taxon>Tracheophyta</taxon>
        <taxon>Spermatophyta</taxon>
        <taxon>Magnoliopsida</taxon>
        <taxon>eudicotyledons</taxon>
        <taxon>Gunneridae</taxon>
        <taxon>Pentapetalae</taxon>
        <taxon>rosids</taxon>
        <taxon>fabids</taxon>
        <taxon>Cucurbitales</taxon>
        <taxon>Cucurbitaceae</taxon>
        <taxon>Benincaseae</taxon>
        <taxon>Citrullus</taxon>
    </lineage>
</organism>